<protein>
    <submittedName>
        <fullName evidence="1">Uncharacterized protein</fullName>
    </submittedName>
</protein>
<evidence type="ECO:0000313" key="2">
    <source>
        <dbReference type="Proteomes" id="UP001501353"/>
    </source>
</evidence>
<proteinExistence type="predicted"/>
<accession>A0ABP7SZB6</accession>
<evidence type="ECO:0000313" key="1">
    <source>
        <dbReference type="EMBL" id="GAA4018410.1"/>
    </source>
</evidence>
<keyword evidence="2" id="KW-1185">Reference proteome</keyword>
<dbReference type="EMBL" id="BAAAZE010000007">
    <property type="protein sequence ID" value="GAA4018410.1"/>
    <property type="molecule type" value="Genomic_DNA"/>
</dbReference>
<comment type="caution">
    <text evidence="1">The sequence shown here is derived from an EMBL/GenBank/DDBJ whole genome shotgun (WGS) entry which is preliminary data.</text>
</comment>
<organism evidence="1 2">
    <name type="scientific">Actimicrobium antarcticum</name>
    <dbReference type="NCBI Taxonomy" id="1051899"/>
    <lineage>
        <taxon>Bacteria</taxon>
        <taxon>Pseudomonadati</taxon>
        <taxon>Pseudomonadota</taxon>
        <taxon>Betaproteobacteria</taxon>
        <taxon>Burkholderiales</taxon>
        <taxon>Oxalobacteraceae</taxon>
        <taxon>Actimicrobium</taxon>
    </lineage>
</organism>
<name>A0ABP7SZB6_9BURK</name>
<gene>
    <name evidence="1" type="ORF">GCM10022212_12820</name>
</gene>
<dbReference type="Proteomes" id="UP001501353">
    <property type="component" value="Unassembled WGS sequence"/>
</dbReference>
<sequence length="159" mass="17261">MEFRAAEVKVIPLEAVDEKLALTMELAFPPGKNDPKLNVSLNMAFNPPWIPPKNPVKVVTPATVPDDTSVTFCTGAVSIAANDKVDTAEKATAANTRLIFMIISIKEVGRKFRLKTATGLIGPGISNLSHVIQPFFKSKNLCDKSPIFNNCSQFIEDSS</sequence>
<reference evidence="2" key="1">
    <citation type="journal article" date="2019" name="Int. J. Syst. Evol. Microbiol.">
        <title>The Global Catalogue of Microorganisms (GCM) 10K type strain sequencing project: providing services to taxonomists for standard genome sequencing and annotation.</title>
        <authorList>
            <consortium name="The Broad Institute Genomics Platform"/>
            <consortium name="The Broad Institute Genome Sequencing Center for Infectious Disease"/>
            <person name="Wu L."/>
            <person name="Ma J."/>
        </authorList>
    </citation>
    <scope>NUCLEOTIDE SEQUENCE [LARGE SCALE GENOMIC DNA]</scope>
    <source>
        <strain evidence="2">JCM 16673</strain>
    </source>
</reference>